<keyword evidence="19" id="KW-1133">Transmembrane helix</keyword>
<evidence type="ECO:0000313" key="20">
    <source>
        <dbReference type="EMBL" id="KND99140.1"/>
    </source>
</evidence>
<gene>
    <name evidence="20" type="ORF">QG37_03934</name>
</gene>
<evidence type="ECO:0000256" key="5">
    <source>
        <dbReference type="ARBA" id="ARBA00022454"/>
    </source>
</evidence>
<dbReference type="VEuPathDB" id="FungiDB:CJJ09_001374"/>
<keyword evidence="19" id="KW-0812">Transmembrane</keyword>
<dbReference type="AlphaFoldDB" id="A0A0L0NZI6"/>
<dbReference type="GO" id="GO:0008608">
    <property type="term" value="P:attachment of spindle microtubules to kinetochore"/>
    <property type="evidence" value="ECO:0007669"/>
    <property type="project" value="InterPro"/>
</dbReference>
<evidence type="ECO:0000256" key="11">
    <source>
        <dbReference type="ARBA" id="ARBA00022838"/>
    </source>
</evidence>
<evidence type="ECO:0000256" key="6">
    <source>
        <dbReference type="ARBA" id="ARBA00022490"/>
    </source>
</evidence>
<comment type="subcellular location">
    <subcellularLocation>
        <location evidence="3">Chromosome</location>
        <location evidence="3">Centromere</location>
        <location evidence="3">Kinetochore</location>
    </subcellularLocation>
    <subcellularLocation>
        <location evidence="2">Cytoplasm</location>
        <location evidence="2">Cytoskeleton</location>
        <location evidence="2">Spindle</location>
    </subcellularLocation>
    <subcellularLocation>
        <location evidence="1">Nucleus</location>
    </subcellularLocation>
</comment>
<keyword evidence="16" id="KW-0137">Centromere</keyword>
<keyword evidence="12" id="KW-0175">Coiled coil</keyword>
<comment type="caution">
    <text evidence="20">The sequence shown here is derived from an EMBL/GenBank/DDBJ whole genome shotgun (WGS) entry which is preliminary data.</text>
</comment>
<evidence type="ECO:0000256" key="17">
    <source>
        <dbReference type="ARBA" id="ARBA00044112"/>
    </source>
</evidence>
<evidence type="ECO:0000256" key="13">
    <source>
        <dbReference type="ARBA" id="ARBA00023212"/>
    </source>
</evidence>
<evidence type="ECO:0000256" key="3">
    <source>
        <dbReference type="ARBA" id="ARBA00004629"/>
    </source>
</evidence>
<dbReference type="VEuPathDB" id="FungiDB:CJI96_0000562"/>
<evidence type="ECO:0000256" key="12">
    <source>
        <dbReference type="ARBA" id="ARBA00023054"/>
    </source>
</evidence>
<evidence type="ECO:0000256" key="2">
    <source>
        <dbReference type="ARBA" id="ARBA00004186"/>
    </source>
</evidence>
<organism evidence="20 21">
    <name type="scientific">Candidozyma auris</name>
    <name type="common">Yeast</name>
    <name type="synonym">Candida auris</name>
    <dbReference type="NCBI Taxonomy" id="498019"/>
    <lineage>
        <taxon>Eukaryota</taxon>
        <taxon>Fungi</taxon>
        <taxon>Dikarya</taxon>
        <taxon>Ascomycota</taxon>
        <taxon>Saccharomycotina</taxon>
        <taxon>Pichiomycetes</taxon>
        <taxon>Metschnikowiaceae</taxon>
        <taxon>Candidozyma</taxon>
    </lineage>
</organism>
<feature type="transmembrane region" description="Helical" evidence="19">
    <location>
        <begin position="23"/>
        <end position="42"/>
    </location>
</feature>
<keyword evidence="7" id="KW-0132">Cell division</keyword>
<dbReference type="GO" id="GO:0051301">
    <property type="term" value="P:cell division"/>
    <property type="evidence" value="ECO:0007669"/>
    <property type="project" value="UniProtKB-KW"/>
</dbReference>
<evidence type="ECO:0000256" key="15">
    <source>
        <dbReference type="ARBA" id="ARBA00023306"/>
    </source>
</evidence>
<comment type="similarity">
    <text evidence="4">Belongs to the DASH complex SPC34 family.</text>
</comment>
<keyword evidence="11" id="KW-0995">Kinetochore</keyword>
<evidence type="ECO:0000256" key="18">
    <source>
        <dbReference type="ARBA" id="ARBA00044346"/>
    </source>
</evidence>
<evidence type="ECO:0000256" key="16">
    <source>
        <dbReference type="ARBA" id="ARBA00023328"/>
    </source>
</evidence>
<dbReference type="EMBL" id="LGST01000026">
    <property type="protein sequence ID" value="KND99140.1"/>
    <property type="molecule type" value="Genomic_DNA"/>
</dbReference>
<dbReference type="Pfam" id="PF08657">
    <property type="entry name" value="DASH_Spc34"/>
    <property type="match status" value="2"/>
</dbReference>
<keyword evidence="14" id="KW-0539">Nucleus</keyword>
<sequence length="316" mass="36127">MGEDPHFLDNDNIFQSHFYPFLLLRRLFFFFFLSFLSIWITIQFDVQSTSQSGVHRKVNNSFQQHVQKNRAHTMTRLGDILASIEALCDTMNKLDFGPPGIFTNAIINKPDVTSLIRDPSEAELSVYKIVKGNGLGSLTLRQKDEGSGVEMLVDLQPRRIDGKSVFEEFEENDSGAVVRVPRLVDVTEDDTPFESMSSPTKRKVLSQYKLISTAVLESEDFDIIFKSTSDVVLKHPNIVSDTDVSERLERIRREYFTLLEETRKLEDDVRKQKEDLGAHGESVFEFGSPGRDVDDLIRQEEDLIKDLEEDLEAIQA</sequence>
<evidence type="ECO:0000256" key="8">
    <source>
        <dbReference type="ARBA" id="ARBA00022701"/>
    </source>
</evidence>
<keyword evidence="6" id="KW-0963">Cytoplasm</keyword>
<keyword evidence="5" id="KW-0158">Chromosome</keyword>
<keyword evidence="8" id="KW-0493">Microtubule</keyword>
<dbReference type="InterPro" id="IPR013966">
    <property type="entry name" value="Spc34"/>
</dbReference>
<keyword evidence="13" id="KW-0206">Cytoskeleton</keyword>
<dbReference type="VEuPathDB" id="FungiDB:QG37_03934"/>
<dbReference type="Proteomes" id="UP000037122">
    <property type="component" value="Unassembled WGS sequence"/>
</dbReference>
<name>A0A0L0NZI6_CANAR</name>
<evidence type="ECO:0000256" key="19">
    <source>
        <dbReference type="SAM" id="Phobius"/>
    </source>
</evidence>
<keyword evidence="9" id="KW-0498">Mitosis</keyword>
<evidence type="ECO:0000313" key="21">
    <source>
        <dbReference type="Proteomes" id="UP000037122"/>
    </source>
</evidence>
<proteinExistence type="inferred from homology"/>
<protein>
    <recommendedName>
        <fullName evidence="17">DASH complex subunit SPC34</fullName>
    </recommendedName>
    <alternativeName>
        <fullName evidence="18">Outer kinetochore protein SPC34</fullName>
    </alternativeName>
</protein>
<keyword evidence="19" id="KW-0472">Membrane</keyword>
<evidence type="ECO:0000256" key="4">
    <source>
        <dbReference type="ARBA" id="ARBA00008491"/>
    </source>
</evidence>
<evidence type="ECO:0000256" key="7">
    <source>
        <dbReference type="ARBA" id="ARBA00022618"/>
    </source>
</evidence>
<evidence type="ECO:0000256" key="10">
    <source>
        <dbReference type="ARBA" id="ARBA00022829"/>
    </source>
</evidence>
<dbReference type="VEuPathDB" id="FungiDB:B9J08_002720"/>
<evidence type="ECO:0000256" key="9">
    <source>
        <dbReference type="ARBA" id="ARBA00022776"/>
    </source>
</evidence>
<dbReference type="GO" id="GO:0005876">
    <property type="term" value="C:spindle microtubule"/>
    <property type="evidence" value="ECO:0007669"/>
    <property type="project" value="InterPro"/>
</dbReference>
<evidence type="ECO:0000256" key="1">
    <source>
        <dbReference type="ARBA" id="ARBA00004123"/>
    </source>
</evidence>
<dbReference type="VEuPathDB" id="FungiDB:CJI97_002773"/>
<dbReference type="GO" id="GO:0042729">
    <property type="term" value="C:DASH complex"/>
    <property type="evidence" value="ECO:0007669"/>
    <property type="project" value="InterPro"/>
</dbReference>
<reference evidence="21" key="1">
    <citation type="journal article" date="2015" name="BMC Genomics">
        <title>Draft genome of a commonly misdiagnosed multidrug resistant pathogen Candida auris.</title>
        <authorList>
            <person name="Chatterjee S."/>
            <person name="Alampalli S.V."/>
            <person name="Nageshan R.K."/>
            <person name="Chettiar S.T."/>
            <person name="Joshi S."/>
            <person name="Tatu U.S."/>
        </authorList>
    </citation>
    <scope>NUCLEOTIDE SEQUENCE [LARGE SCALE GENOMIC DNA]</scope>
    <source>
        <strain evidence="21">6684</strain>
    </source>
</reference>
<keyword evidence="15" id="KW-0131">Cell cycle</keyword>
<evidence type="ECO:0000256" key="14">
    <source>
        <dbReference type="ARBA" id="ARBA00023242"/>
    </source>
</evidence>
<dbReference type="VEuPathDB" id="FungiDB:CJJ07_005239"/>
<keyword evidence="10" id="KW-0159">Chromosome partition</keyword>
<accession>A0A0L0NZI6</accession>